<dbReference type="GO" id="GO:0005829">
    <property type="term" value="C:cytosol"/>
    <property type="evidence" value="ECO:0007669"/>
    <property type="project" value="TreeGrafter"/>
</dbReference>
<dbReference type="InterPro" id="IPR023210">
    <property type="entry name" value="NADP_OxRdtase_dom"/>
</dbReference>
<feature type="domain" description="NADP-dependent oxidoreductase" evidence="1">
    <location>
        <begin position="16"/>
        <end position="309"/>
    </location>
</feature>
<reference evidence="2" key="1">
    <citation type="submission" date="2020-03" db="EMBL/GenBank/DDBJ databases">
        <title>Draft sequencing of Calidifontibacter sp. DB0510.</title>
        <authorList>
            <person name="Kim D.-U."/>
        </authorList>
    </citation>
    <scope>NUCLEOTIDE SEQUENCE</scope>
    <source>
        <strain evidence="2">DB0510</strain>
    </source>
</reference>
<dbReference type="SUPFAM" id="SSF51430">
    <property type="entry name" value="NAD(P)-linked oxidoreductase"/>
    <property type="match status" value="1"/>
</dbReference>
<name>A0A967AYM5_9MICO</name>
<dbReference type="Gene3D" id="3.20.20.100">
    <property type="entry name" value="NADP-dependent oxidoreductase domain"/>
    <property type="match status" value="1"/>
</dbReference>
<gene>
    <name evidence="2" type="ORF">G9U51_03415</name>
</gene>
<accession>A0A967AYM5</accession>
<dbReference type="Pfam" id="PF00248">
    <property type="entry name" value="Aldo_ket_red"/>
    <property type="match status" value="1"/>
</dbReference>
<evidence type="ECO:0000313" key="3">
    <source>
        <dbReference type="Proteomes" id="UP000744769"/>
    </source>
</evidence>
<proteinExistence type="predicted"/>
<sequence length="311" mass="32975">MRMRTVGASGLSVSALGLGTRNFGSEVSPEDCAELVRLFVESGGTLIDTAPAYGDGAAEEILGRELANFRREEVTLCGKAGLHRTDDGWRADTSRRGLLDQLDETLSRLRVEHLDLWLVHVWRDDPALAETLSALEFAVTSGRARYAGVANYTGWQLASAAAPLAAVRTPAVAVQARYHLLDRSVEADLLPAAAHHGVGLLAWAPLAGGVLTGKYLRSVPAASRASSADHQQWAQRWMRYADGPVVKALDTAATGLGVSPAQVALAWVRDRPGVAAGIVGARTVTQLRTTLASDRLDIPSAVRAALDEVSG</sequence>
<dbReference type="EMBL" id="JAAOIV010000002">
    <property type="protein sequence ID" value="NHN54832.1"/>
    <property type="molecule type" value="Genomic_DNA"/>
</dbReference>
<dbReference type="PANTHER" id="PTHR43364">
    <property type="entry name" value="NADH-SPECIFIC METHYLGLYOXAL REDUCTASE-RELATED"/>
    <property type="match status" value="1"/>
</dbReference>
<dbReference type="InterPro" id="IPR050523">
    <property type="entry name" value="AKR_Detox_Biosynth"/>
</dbReference>
<comment type="caution">
    <text evidence="2">The sequence shown here is derived from an EMBL/GenBank/DDBJ whole genome shotgun (WGS) entry which is preliminary data.</text>
</comment>
<dbReference type="RefSeq" id="WP_166193183.1">
    <property type="nucleotide sequence ID" value="NZ_JAAOIV010000002.1"/>
</dbReference>
<protein>
    <submittedName>
        <fullName evidence="2">Aldo/keto reductase</fullName>
    </submittedName>
</protein>
<dbReference type="Proteomes" id="UP000744769">
    <property type="component" value="Unassembled WGS sequence"/>
</dbReference>
<dbReference type="AlphaFoldDB" id="A0A967AYM5"/>
<keyword evidence="3" id="KW-1185">Reference proteome</keyword>
<dbReference type="PANTHER" id="PTHR43364:SF18">
    <property type="entry name" value="OXIDOREDUCTASE"/>
    <property type="match status" value="1"/>
</dbReference>
<organism evidence="2 3">
    <name type="scientific">Metallococcus carri</name>
    <dbReference type="NCBI Taxonomy" id="1656884"/>
    <lineage>
        <taxon>Bacteria</taxon>
        <taxon>Bacillati</taxon>
        <taxon>Actinomycetota</taxon>
        <taxon>Actinomycetes</taxon>
        <taxon>Micrococcales</taxon>
        <taxon>Dermacoccaceae</taxon>
        <taxon>Metallococcus</taxon>
    </lineage>
</organism>
<evidence type="ECO:0000313" key="2">
    <source>
        <dbReference type="EMBL" id="NHN54832.1"/>
    </source>
</evidence>
<dbReference type="InterPro" id="IPR036812">
    <property type="entry name" value="NAD(P)_OxRdtase_dom_sf"/>
</dbReference>
<evidence type="ECO:0000259" key="1">
    <source>
        <dbReference type="Pfam" id="PF00248"/>
    </source>
</evidence>